<evidence type="ECO:0000256" key="2">
    <source>
        <dbReference type="SAM" id="Phobius"/>
    </source>
</evidence>
<dbReference type="InterPro" id="IPR009325">
    <property type="entry name" value="DUF983"/>
</dbReference>
<proteinExistence type="predicted"/>
<feature type="region of interest" description="Disordered" evidence="1">
    <location>
        <begin position="1"/>
        <end position="22"/>
    </location>
</feature>
<comment type="caution">
    <text evidence="3">The sequence shown here is derived from an EMBL/GenBank/DDBJ whole genome shotgun (WGS) entry which is preliminary data.</text>
</comment>
<evidence type="ECO:0000256" key="1">
    <source>
        <dbReference type="SAM" id="MobiDB-lite"/>
    </source>
</evidence>
<name>A0ABS9DU68_9PROT</name>
<reference evidence="3 4" key="1">
    <citation type="submission" date="2022-01" db="EMBL/GenBank/DDBJ databases">
        <authorList>
            <person name="Won M."/>
            <person name="Kim S.-J."/>
            <person name="Kwon S.-W."/>
        </authorList>
    </citation>
    <scope>NUCLEOTIDE SEQUENCE [LARGE SCALE GENOMIC DNA]</scope>
    <source>
        <strain evidence="3 4">KCTC 23505</strain>
    </source>
</reference>
<dbReference type="RefSeq" id="WP_235703471.1">
    <property type="nucleotide sequence ID" value="NZ_JAKGBZ010000008.1"/>
</dbReference>
<keyword evidence="2" id="KW-0812">Transmembrane</keyword>
<keyword evidence="2" id="KW-1133">Transmembrane helix</keyword>
<dbReference type="Proteomes" id="UP001521209">
    <property type="component" value="Unassembled WGS sequence"/>
</dbReference>
<evidence type="ECO:0000313" key="3">
    <source>
        <dbReference type="EMBL" id="MCF3946237.1"/>
    </source>
</evidence>
<organism evidence="3 4">
    <name type="scientific">Acidiphilium iwatense</name>
    <dbReference type="NCBI Taxonomy" id="768198"/>
    <lineage>
        <taxon>Bacteria</taxon>
        <taxon>Pseudomonadati</taxon>
        <taxon>Pseudomonadota</taxon>
        <taxon>Alphaproteobacteria</taxon>
        <taxon>Acetobacterales</taxon>
        <taxon>Acidocellaceae</taxon>
        <taxon>Acidiphilium</taxon>
    </lineage>
</organism>
<dbReference type="EMBL" id="JAKGBZ010000008">
    <property type="protein sequence ID" value="MCF3946237.1"/>
    <property type="molecule type" value="Genomic_DNA"/>
</dbReference>
<keyword evidence="4" id="KW-1185">Reference proteome</keyword>
<accession>A0ABS9DU68</accession>
<evidence type="ECO:0000313" key="4">
    <source>
        <dbReference type="Proteomes" id="UP001521209"/>
    </source>
</evidence>
<sequence length="159" mass="16898">MALPEGIQTLSDDMPTEWTPNRAKPAPVVAMPGWVESLRRGLAMRCPACGEAPAFQGYLKVTPACPHCAAPLGRVPCDDAPPYITLLLALHVVVLIIVLSDAGGSMTYITSLVIFVPLTIVLELVLLRPVKGATLAVMLKVNLLRRDAPAAKPTAADHD</sequence>
<protein>
    <submittedName>
        <fullName evidence="3">DUF983 domain-containing protein</fullName>
    </submittedName>
</protein>
<feature type="transmembrane region" description="Helical" evidence="2">
    <location>
        <begin position="83"/>
        <end position="100"/>
    </location>
</feature>
<gene>
    <name evidence="3" type="ORF">L2A60_06015</name>
</gene>
<keyword evidence="2" id="KW-0472">Membrane</keyword>
<feature type="transmembrane region" description="Helical" evidence="2">
    <location>
        <begin position="106"/>
        <end position="127"/>
    </location>
</feature>
<dbReference type="Pfam" id="PF06170">
    <property type="entry name" value="DUF983"/>
    <property type="match status" value="1"/>
</dbReference>